<dbReference type="GO" id="GO:0004497">
    <property type="term" value="F:monooxygenase activity"/>
    <property type="evidence" value="ECO:0007669"/>
    <property type="project" value="UniProtKB-KW"/>
</dbReference>
<evidence type="ECO:0000313" key="7">
    <source>
        <dbReference type="Proteomes" id="UP000279236"/>
    </source>
</evidence>
<evidence type="ECO:0000256" key="3">
    <source>
        <dbReference type="ARBA" id="ARBA00023002"/>
    </source>
</evidence>
<dbReference type="OrthoDB" id="655030at2759"/>
<name>A0A427Y1Y8_9TREE</name>
<evidence type="ECO:0000259" key="5">
    <source>
        <dbReference type="Pfam" id="PF01494"/>
    </source>
</evidence>
<keyword evidence="2" id="KW-0274">FAD</keyword>
<protein>
    <recommendedName>
        <fullName evidence="5">FAD-binding domain-containing protein</fullName>
    </recommendedName>
</protein>
<keyword evidence="7" id="KW-1185">Reference proteome</keyword>
<dbReference type="PANTHER" id="PTHR46972:SF1">
    <property type="entry name" value="FAD DEPENDENT OXIDOREDUCTASE DOMAIN-CONTAINING PROTEIN"/>
    <property type="match status" value="1"/>
</dbReference>
<dbReference type="EMBL" id="RSCE01000003">
    <property type="protein sequence ID" value="RSH84995.1"/>
    <property type="molecule type" value="Genomic_DNA"/>
</dbReference>
<keyword evidence="4" id="KW-0503">Monooxygenase</keyword>
<dbReference type="Proteomes" id="UP000279236">
    <property type="component" value="Unassembled WGS sequence"/>
</dbReference>
<feature type="domain" description="FAD-binding" evidence="5">
    <location>
        <begin position="7"/>
        <end position="330"/>
    </location>
</feature>
<dbReference type="GeneID" id="39591113"/>
<dbReference type="PANTHER" id="PTHR46972">
    <property type="entry name" value="MONOOXYGENASE ASQM-RELATED"/>
    <property type="match status" value="1"/>
</dbReference>
<dbReference type="InterPro" id="IPR002938">
    <property type="entry name" value="FAD-bd"/>
</dbReference>
<keyword evidence="1" id="KW-0285">Flavoprotein</keyword>
<evidence type="ECO:0000256" key="1">
    <source>
        <dbReference type="ARBA" id="ARBA00022630"/>
    </source>
</evidence>
<dbReference type="InterPro" id="IPR036188">
    <property type="entry name" value="FAD/NAD-bd_sf"/>
</dbReference>
<accession>A0A427Y1Y8</accession>
<organism evidence="6 7">
    <name type="scientific">Apiotrichum porosum</name>
    <dbReference type="NCBI Taxonomy" id="105984"/>
    <lineage>
        <taxon>Eukaryota</taxon>
        <taxon>Fungi</taxon>
        <taxon>Dikarya</taxon>
        <taxon>Basidiomycota</taxon>
        <taxon>Agaricomycotina</taxon>
        <taxon>Tremellomycetes</taxon>
        <taxon>Trichosporonales</taxon>
        <taxon>Trichosporonaceae</taxon>
        <taxon>Apiotrichum</taxon>
    </lineage>
</organism>
<reference evidence="6 7" key="1">
    <citation type="submission" date="2018-11" db="EMBL/GenBank/DDBJ databases">
        <title>Genome sequence of Apiotrichum porosum DSM 27194.</title>
        <authorList>
            <person name="Aliyu H."/>
            <person name="Gorte O."/>
            <person name="Ochsenreither K."/>
        </authorList>
    </citation>
    <scope>NUCLEOTIDE SEQUENCE [LARGE SCALE GENOMIC DNA]</scope>
    <source>
        <strain evidence="6 7">DSM 27194</strain>
    </source>
</reference>
<sequence length="379" mass="40891">MLLQDSRIVILGGGPAGLTAARLLHKRGLSPLVLERDASPSARSQGGSLDLHEGKGLRAIEEMGLIKEFEAVARPQGARYSVLDENAKVYVQLTDADMGASRPEIDRTQLRAMLLNSLPPTSIKWGVNVTAIVPSPKGGYAIQTSGSGTIEADLVLACDGMNSKARALVTAEKPQYAGVSFVQATVTKPDEKTFFAETLGPGSLFALGNDQAILGQRNGDDSMLVYYSLRVPEDTSKSRGADLTDAAAVRAMLQNEFKGWDPRLMAVLDEADHFAWWPLYSVAAEQKWNNTHKGLTLLGDAAHAMPPFTGEGVNLAMLDAMELVDQLFKHDSVDTAIAEYESGMLARMKEAIVDVQENQDRIMSPHGPVPLLKMFGVTV</sequence>
<dbReference type="GO" id="GO:0071949">
    <property type="term" value="F:FAD binding"/>
    <property type="evidence" value="ECO:0007669"/>
    <property type="project" value="InterPro"/>
</dbReference>
<dbReference type="Pfam" id="PF01494">
    <property type="entry name" value="FAD_binding_3"/>
    <property type="match status" value="1"/>
</dbReference>
<dbReference type="STRING" id="105984.A0A427Y1Y8"/>
<evidence type="ECO:0000313" key="6">
    <source>
        <dbReference type="EMBL" id="RSH84995.1"/>
    </source>
</evidence>
<dbReference type="AlphaFoldDB" id="A0A427Y1Y8"/>
<evidence type="ECO:0000256" key="4">
    <source>
        <dbReference type="ARBA" id="ARBA00023033"/>
    </source>
</evidence>
<proteinExistence type="predicted"/>
<keyword evidence="3" id="KW-0560">Oxidoreductase</keyword>
<comment type="caution">
    <text evidence="6">The sequence shown here is derived from an EMBL/GenBank/DDBJ whole genome shotgun (WGS) entry which is preliminary data.</text>
</comment>
<dbReference type="SUPFAM" id="SSF51905">
    <property type="entry name" value="FAD/NAD(P)-binding domain"/>
    <property type="match status" value="1"/>
</dbReference>
<dbReference type="RefSeq" id="XP_028478443.1">
    <property type="nucleotide sequence ID" value="XM_028621991.1"/>
</dbReference>
<dbReference type="Gene3D" id="3.50.50.60">
    <property type="entry name" value="FAD/NAD(P)-binding domain"/>
    <property type="match status" value="1"/>
</dbReference>
<gene>
    <name evidence="6" type="ORF">EHS24_006570</name>
</gene>
<evidence type="ECO:0000256" key="2">
    <source>
        <dbReference type="ARBA" id="ARBA00022827"/>
    </source>
</evidence>
<dbReference type="PRINTS" id="PR00420">
    <property type="entry name" value="RNGMNOXGNASE"/>
</dbReference>